<dbReference type="InterPro" id="IPR056003">
    <property type="entry name" value="CT398_CC_hairpin"/>
</dbReference>
<feature type="domain" description="C4-type zinc ribbon" evidence="2">
    <location>
        <begin position="198"/>
        <end position="230"/>
    </location>
</feature>
<dbReference type="Pfam" id="PF02591">
    <property type="entry name" value="Zn_ribbon_9"/>
    <property type="match status" value="1"/>
</dbReference>
<keyword evidence="1" id="KW-0175">Coiled coil</keyword>
<dbReference type="Proteomes" id="UP001321445">
    <property type="component" value="Chromosome"/>
</dbReference>
<sequence length="242" mass="28139">MNKHLEELIELSKIDKAIDAFEPRIQEARAKLAEVEEQESAVEREILQLEEDIKDAELKKAKNDLHIQELIDKLEANKKKGAEAKTEKEIKALQLEEEIAKEQLDFANEEIERLENLIETRKAEIETKKAELEAIMEKSALLKEEIEKELAEIEKEKQELFKKKQELVSKMSQKILAFYDKIRRWAKNTAVVPVRKQACMGCFMKINDKTYAEVIKGEEITNCPHCGRILYLETEKEEANAE</sequence>
<evidence type="ECO:0000313" key="5">
    <source>
        <dbReference type="Proteomes" id="UP001321445"/>
    </source>
</evidence>
<dbReference type="PANTHER" id="PTHR39082">
    <property type="entry name" value="PHOSPHOLIPASE C-BETA-2-RELATED"/>
    <property type="match status" value="1"/>
</dbReference>
<protein>
    <recommendedName>
        <fullName evidence="6">C4-type zinc ribbon domain-containing protein</fullName>
    </recommendedName>
</protein>
<accession>A0ABN6WW72</accession>
<dbReference type="Pfam" id="PF24481">
    <property type="entry name" value="CT398_CC"/>
    <property type="match status" value="1"/>
</dbReference>
<evidence type="ECO:0000259" key="2">
    <source>
        <dbReference type="Pfam" id="PF02591"/>
    </source>
</evidence>
<evidence type="ECO:0000259" key="3">
    <source>
        <dbReference type="Pfam" id="PF24481"/>
    </source>
</evidence>
<evidence type="ECO:0000313" key="4">
    <source>
        <dbReference type="EMBL" id="BDY13354.1"/>
    </source>
</evidence>
<organism evidence="4 5">
    <name type="scientific">Hydrogenimonas cancrithermarum</name>
    <dbReference type="NCBI Taxonomy" id="2993563"/>
    <lineage>
        <taxon>Bacteria</taxon>
        <taxon>Pseudomonadati</taxon>
        <taxon>Campylobacterota</taxon>
        <taxon>Epsilonproteobacteria</taxon>
        <taxon>Campylobacterales</taxon>
        <taxon>Hydrogenimonadaceae</taxon>
        <taxon>Hydrogenimonas</taxon>
    </lineage>
</organism>
<proteinExistence type="predicted"/>
<dbReference type="InterPro" id="IPR003743">
    <property type="entry name" value="Zf-RING_7"/>
</dbReference>
<feature type="coiled-coil region" evidence="1">
    <location>
        <begin position="18"/>
        <end position="170"/>
    </location>
</feature>
<dbReference type="RefSeq" id="WP_286336309.1">
    <property type="nucleotide sequence ID" value="NZ_AP027370.1"/>
</dbReference>
<name>A0ABN6WW72_9BACT</name>
<evidence type="ECO:0000256" key="1">
    <source>
        <dbReference type="SAM" id="Coils"/>
    </source>
</evidence>
<dbReference type="InterPro" id="IPR052376">
    <property type="entry name" value="Oxidative_Scav/Glycosyltrans"/>
</dbReference>
<dbReference type="PANTHER" id="PTHR39082:SF1">
    <property type="entry name" value="SCAVENGER RECEPTOR CLASS A MEMBER 3"/>
    <property type="match status" value="1"/>
</dbReference>
<evidence type="ECO:0008006" key="6">
    <source>
        <dbReference type="Google" id="ProtNLM"/>
    </source>
</evidence>
<feature type="domain" description="CT398-like coiled coil hairpin" evidence="3">
    <location>
        <begin position="12"/>
        <end position="184"/>
    </location>
</feature>
<keyword evidence="5" id="KW-1185">Reference proteome</keyword>
<gene>
    <name evidence="4" type="ORF">HCR_16660</name>
</gene>
<dbReference type="Gene3D" id="1.10.287.1490">
    <property type="match status" value="1"/>
</dbReference>
<reference evidence="4 5" key="1">
    <citation type="submission" date="2023-03" db="EMBL/GenBank/DDBJ databases">
        <title>Description of Hydrogenimonas sp. ISO32.</title>
        <authorList>
            <person name="Mino S."/>
            <person name="Fukazawa S."/>
            <person name="Sawabe T."/>
        </authorList>
    </citation>
    <scope>NUCLEOTIDE SEQUENCE [LARGE SCALE GENOMIC DNA]</scope>
    <source>
        <strain evidence="4 5">ISO32</strain>
    </source>
</reference>
<dbReference type="EMBL" id="AP027370">
    <property type="protein sequence ID" value="BDY13354.1"/>
    <property type="molecule type" value="Genomic_DNA"/>
</dbReference>